<keyword evidence="2" id="KW-1185">Reference proteome</keyword>
<dbReference type="EMBL" id="JAPQKN010000007">
    <property type="protein sequence ID" value="KAJ5153035.1"/>
    <property type="molecule type" value="Genomic_DNA"/>
</dbReference>
<dbReference type="AlphaFoldDB" id="A0A9W9LGD1"/>
<evidence type="ECO:0000313" key="1">
    <source>
        <dbReference type="EMBL" id="KAJ5153035.1"/>
    </source>
</evidence>
<reference evidence="1" key="2">
    <citation type="journal article" date="2023" name="IMA Fungus">
        <title>Comparative genomic study of the Penicillium genus elucidates a diverse pangenome and 15 lateral gene transfer events.</title>
        <authorList>
            <person name="Petersen C."/>
            <person name="Sorensen T."/>
            <person name="Nielsen M.R."/>
            <person name="Sondergaard T.E."/>
            <person name="Sorensen J.L."/>
            <person name="Fitzpatrick D.A."/>
            <person name="Frisvad J.C."/>
            <person name="Nielsen K.L."/>
        </authorList>
    </citation>
    <scope>NUCLEOTIDE SEQUENCE</scope>
    <source>
        <strain evidence="1">IBT 26290</strain>
    </source>
</reference>
<sequence length="117" mass="13711">MIYKTNYELYTTRDSLDSRRSPPPDELLAPLATLYPHVTALQPRYNPNSCTFTGYRHTGYWASAYTTQLPEEEPPCWARRGCDVPSRFVSKLSKLSKLRRFLSREDLKYRRRSEATT</sequence>
<name>A0A9W9LGD1_9EURO</name>
<dbReference type="Proteomes" id="UP001149163">
    <property type="component" value="Unassembled WGS sequence"/>
</dbReference>
<comment type="caution">
    <text evidence="1">The sequence shown here is derived from an EMBL/GenBank/DDBJ whole genome shotgun (WGS) entry which is preliminary data.</text>
</comment>
<gene>
    <name evidence="1" type="ORF">N7482_009513</name>
</gene>
<accession>A0A9W9LGD1</accession>
<dbReference type="RefSeq" id="XP_056539343.1">
    <property type="nucleotide sequence ID" value="XM_056691637.1"/>
</dbReference>
<dbReference type="GeneID" id="81430813"/>
<organism evidence="1 2">
    <name type="scientific">Penicillium canariense</name>
    <dbReference type="NCBI Taxonomy" id="189055"/>
    <lineage>
        <taxon>Eukaryota</taxon>
        <taxon>Fungi</taxon>
        <taxon>Dikarya</taxon>
        <taxon>Ascomycota</taxon>
        <taxon>Pezizomycotina</taxon>
        <taxon>Eurotiomycetes</taxon>
        <taxon>Eurotiomycetidae</taxon>
        <taxon>Eurotiales</taxon>
        <taxon>Aspergillaceae</taxon>
        <taxon>Penicillium</taxon>
    </lineage>
</organism>
<protein>
    <submittedName>
        <fullName evidence="1">Uncharacterized protein</fullName>
    </submittedName>
</protein>
<proteinExistence type="predicted"/>
<dbReference type="OrthoDB" id="4483326at2759"/>
<reference evidence="1" key="1">
    <citation type="submission" date="2022-11" db="EMBL/GenBank/DDBJ databases">
        <authorList>
            <person name="Petersen C."/>
        </authorList>
    </citation>
    <scope>NUCLEOTIDE SEQUENCE</scope>
    <source>
        <strain evidence="1">IBT 26290</strain>
    </source>
</reference>
<evidence type="ECO:0000313" key="2">
    <source>
        <dbReference type="Proteomes" id="UP001149163"/>
    </source>
</evidence>